<name>A0AAD8PPH0_9PEZI</name>
<dbReference type="AlphaFoldDB" id="A0AAD8PPH0"/>
<organism evidence="1 2">
    <name type="scientific">Colletotrichum navitas</name>
    <dbReference type="NCBI Taxonomy" id="681940"/>
    <lineage>
        <taxon>Eukaryota</taxon>
        <taxon>Fungi</taxon>
        <taxon>Dikarya</taxon>
        <taxon>Ascomycota</taxon>
        <taxon>Pezizomycotina</taxon>
        <taxon>Sordariomycetes</taxon>
        <taxon>Hypocreomycetidae</taxon>
        <taxon>Glomerellales</taxon>
        <taxon>Glomerellaceae</taxon>
        <taxon>Colletotrichum</taxon>
        <taxon>Colletotrichum graminicola species complex</taxon>
    </lineage>
</organism>
<dbReference type="EMBL" id="JAHLJV010000094">
    <property type="protein sequence ID" value="KAK1573323.1"/>
    <property type="molecule type" value="Genomic_DNA"/>
</dbReference>
<keyword evidence="2" id="KW-1185">Reference proteome</keyword>
<sequence length="64" mass="7042">MSSHLLPLDIVGSYVISLEYSSGDLLPGSLIAGCARIARHHVNEIRNSKSEILVAPQHQQRHLL</sequence>
<evidence type="ECO:0000313" key="1">
    <source>
        <dbReference type="EMBL" id="KAK1573323.1"/>
    </source>
</evidence>
<reference evidence="1" key="1">
    <citation type="submission" date="2021-06" db="EMBL/GenBank/DDBJ databases">
        <title>Comparative genomics, transcriptomics and evolutionary studies reveal genomic signatures of adaptation to plant cell wall in hemibiotrophic fungi.</title>
        <authorList>
            <consortium name="DOE Joint Genome Institute"/>
            <person name="Baroncelli R."/>
            <person name="Diaz J.F."/>
            <person name="Benocci T."/>
            <person name="Peng M."/>
            <person name="Battaglia E."/>
            <person name="Haridas S."/>
            <person name="Andreopoulos W."/>
            <person name="Labutti K."/>
            <person name="Pangilinan J."/>
            <person name="Floch G.L."/>
            <person name="Makela M.R."/>
            <person name="Henrissat B."/>
            <person name="Grigoriev I.V."/>
            <person name="Crouch J.A."/>
            <person name="De Vries R.P."/>
            <person name="Sukno S.A."/>
            <person name="Thon M.R."/>
        </authorList>
    </citation>
    <scope>NUCLEOTIDE SEQUENCE</scope>
    <source>
        <strain evidence="1">CBS 125086</strain>
    </source>
</reference>
<protein>
    <submittedName>
        <fullName evidence="1">Uncharacterized protein</fullName>
    </submittedName>
</protein>
<dbReference type="GeneID" id="85443241"/>
<comment type="caution">
    <text evidence="1">The sequence shown here is derived from an EMBL/GenBank/DDBJ whole genome shotgun (WGS) entry which is preliminary data.</text>
</comment>
<accession>A0AAD8PPH0</accession>
<dbReference type="Proteomes" id="UP001230504">
    <property type="component" value="Unassembled WGS sequence"/>
</dbReference>
<dbReference type="RefSeq" id="XP_060408964.1">
    <property type="nucleotide sequence ID" value="XM_060559001.1"/>
</dbReference>
<evidence type="ECO:0000313" key="2">
    <source>
        <dbReference type="Proteomes" id="UP001230504"/>
    </source>
</evidence>
<gene>
    <name evidence="1" type="ORF">LY79DRAFT_568838</name>
</gene>
<proteinExistence type="predicted"/>